<sequence length="712" mass="78881">MAVLRALKMAALFGFDSDSSDSSSDERPVGPVSARSAVTADTWKGQLDFDRPCSGPERRCWLCTKLTPWNRAMHGLAFELIERRPGKLQLRSMPHGDGDVEKDRATAAAEASFLVSWLLQHHPCIDELKVDYEDHPGRGDKETPFAIRLRPTTGSDSRRIVRGLELEGSAMSWSSKQRHCYELEDLDAVGGLESLKLDFNKIKSKVAAELAKLLRRNAGSIKRLEISNPKVPRLFNKALRYLFSCESLSISCGYDEWRGRPVSMVSLARLLHSSTALKELTVAKIESREQMSALANELETNTTLKKAQHSGSRLLSGASVHRASAQHYVGRAADVEIYRPSLHLLAAALKVNTTLESLKLSSEIPLPADGIAALCKALRTNKTLKKLVFIDVKWRQSFSDALARQLTRDDCYSRVELPWTEPDLPGLTAALTSSLAAIEEFRLPDIRGLSLASLEQLFDALASSKCVRTLGVHIKGDPGKKGRALCEMLKANRTIDCLDLGIDKDNGKFVGEILHALAENTGITKMLVGIDEVREFETATSLSYLLAHNKTATKFSFSTMTSLYFEFVEEFSRGMQQNKTIVKFGLATNLLCDAASFPFFEAVRRNQGALNRAVDFVVSPSLDRQCAEGFECFSGRPCLRKLLKKVTGKTEPEALLAISAAERYLRDNYLLITGIVRHSVECHPAKTTQVDALNKDCWLAIVRHLRVADVLA</sequence>
<dbReference type="SUPFAM" id="SSF52047">
    <property type="entry name" value="RNI-like"/>
    <property type="match status" value="2"/>
</dbReference>
<keyword evidence="3" id="KW-1185">Reference proteome</keyword>
<proteinExistence type="predicted"/>
<comment type="caution">
    <text evidence="2">The sequence shown here is derived from an EMBL/GenBank/DDBJ whole genome shotgun (WGS) entry which is preliminary data.</text>
</comment>
<accession>A0A9J6GNG9</accession>
<gene>
    <name evidence="2" type="ORF">HPB48_017929</name>
</gene>
<dbReference type="InterPro" id="IPR052201">
    <property type="entry name" value="LRR-containing_regulator"/>
</dbReference>
<dbReference type="OrthoDB" id="6508308at2759"/>
<organism evidence="2 3">
    <name type="scientific">Haemaphysalis longicornis</name>
    <name type="common">Bush tick</name>
    <dbReference type="NCBI Taxonomy" id="44386"/>
    <lineage>
        <taxon>Eukaryota</taxon>
        <taxon>Metazoa</taxon>
        <taxon>Ecdysozoa</taxon>
        <taxon>Arthropoda</taxon>
        <taxon>Chelicerata</taxon>
        <taxon>Arachnida</taxon>
        <taxon>Acari</taxon>
        <taxon>Parasitiformes</taxon>
        <taxon>Ixodida</taxon>
        <taxon>Ixodoidea</taxon>
        <taxon>Ixodidae</taxon>
        <taxon>Haemaphysalinae</taxon>
        <taxon>Haemaphysalis</taxon>
    </lineage>
</organism>
<dbReference type="PANTHER" id="PTHR24111">
    <property type="entry name" value="LEUCINE-RICH REPEAT-CONTAINING PROTEIN 34"/>
    <property type="match status" value="1"/>
</dbReference>
<keyword evidence="1" id="KW-0677">Repeat</keyword>
<dbReference type="PANTHER" id="PTHR24111:SF0">
    <property type="entry name" value="LEUCINE-RICH REPEAT-CONTAINING PROTEIN"/>
    <property type="match status" value="1"/>
</dbReference>
<evidence type="ECO:0000313" key="2">
    <source>
        <dbReference type="EMBL" id="KAH9377157.1"/>
    </source>
</evidence>
<dbReference type="InterPro" id="IPR032675">
    <property type="entry name" value="LRR_dom_sf"/>
</dbReference>
<dbReference type="OMA" id="ANRTIDC"/>
<evidence type="ECO:0000313" key="3">
    <source>
        <dbReference type="Proteomes" id="UP000821853"/>
    </source>
</evidence>
<dbReference type="EMBL" id="JABSTR010000008">
    <property type="protein sequence ID" value="KAH9377157.1"/>
    <property type="molecule type" value="Genomic_DNA"/>
</dbReference>
<dbReference type="Proteomes" id="UP000821853">
    <property type="component" value="Unassembled WGS sequence"/>
</dbReference>
<evidence type="ECO:0000256" key="1">
    <source>
        <dbReference type="ARBA" id="ARBA00022737"/>
    </source>
</evidence>
<dbReference type="AlphaFoldDB" id="A0A9J6GNG9"/>
<reference evidence="2 3" key="1">
    <citation type="journal article" date="2020" name="Cell">
        <title>Large-Scale Comparative Analyses of Tick Genomes Elucidate Their Genetic Diversity and Vector Capacities.</title>
        <authorList>
            <consortium name="Tick Genome and Microbiome Consortium (TIGMIC)"/>
            <person name="Jia N."/>
            <person name="Wang J."/>
            <person name="Shi W."/>
            <person name="Du L."/>
            <person name="Sun Y."/>
            <person name="Zhan W."/>
            <person name="Jiang J.F."/>
            <person name="Wang Q."/>
            <person name="Zhang B."/>
            <person name="Ji P."/>
            <person name="Bell-Sakyi L."/>
            <person name="Cui X.M."/>
            <person name="Yuan T.T."/>
            <person name="Jiang B.G."/>
            <person name="Yang W.F."/>
            <person name="Lam T.T."/>
            <person name="Chang Q.C."/>
            <person name="Ding S.J."/>
            <person name="Wang X.J."/>
            <person name="Zhu J.G."/>
            <person name="Ruan X.D."/>
            <person name="Zhao L."/>
            <person name="Wei J.T."/>
            <person name="Ye R.Z."/>
            <person name="Que T.C."/>
            <person name="Du C.H."/>
            <person name="Zhou Y.H."/>
            <person name="Cheng J.X."/>
            <person name="Dai P.F."/>
            <person name="Guo W.B."/>
            <person name="Han X.H."/>
            <person name="Huang E.J."/>
            <person name="Li L.F."/>
            <person name="Wei W."/>
            <person name="Gao Y.C."/>
            <person name="Liu J.Z."/>
            <person name="Shao H.Z."/>
            <person name="Wang X."/>
            <person name="Wang C.C."/>
            <person name="Yang T.C."/>
            <person name="Huo Q.B."/>
            <person name="Li W."/>
            <person name="Chen H.Y."/>
            <person name="Chen S.E."/>
            <person name="Zhou L.G."/>
            <person name="Ni X.B."/>
            <person name="Tian J.H."/>
            <person name="Sheng Y."/>
            <person name="Liu T."/>
            <person name="Pan Y.S."/>
            <person name="Xia L.Y."/>
            <person name="Li J."/>
            <person name="Zhao F."/>
            <person name="Cao W.C."/>
        </authorList>
    </citation>
    <scope>NUCLEOTIDE SEQUENCE [LARGE SCALE GENOMIC DNA]</scope>
    <source>
        <strain evidence="2">HaeL-2018</strain>
    </source>
</reference>
<name>A0A9J6GNG9_HAELO</name>
<dbReference type="Gene3D" id="3.80.10.10">
    <property type="entry name" value="Ribonuclease Inhibitor"/>
    <property type="match status" value="2"/>
</dbReference>
<protein>
    <submittedName>
        <fullName evidence="2">Uncharacterized protein</fullName>
    </submittedName>
</protein>
<dbReference type="VEuPathDB" id="VectorBase:HLOH_054316"/>